<dbReference type="EMBL" id="BLZA01000032">
    <property type="protein sequence ID" value="GHJ88943.1"/>
    <property type="molecule type" value="Genomic_DNA"/>
</dbReference>
<feature type="coiled-coil region" evidence="2">
    <location>
        <begin position="348"/>
        <end position="408"/>
    </location>
</feature>
<name>A0A8H3YH37_9TREE</name>
<feature type="region of interest" description="Disordered" evidence="3">
    <location>
        <begin position="285"/>
        <end position="314"/>
    </location>
</feature>
<dbReference type="SUPFAM" id="SSF48097">
    <property type="entry name" value="Regulator of G-protein signaling, RGS"/>
    <property type="match status" value="1"/>
</dbReference>
<dbReference type="SMART" id="SM00312">
    <property type="entry name" value="PX"/>
    <property type="match status" value="1"/>
</dbReference>
<accession>A0A8H3YH37</accession>
<gene>
    <name evidence="7" type="ORF">NliqN6_5345</name>
</gene>
<dbReference type="InterPro" id="IPR003114">
    <property type="entry name" value="Phox_assoc"/>
</dbReference>
<comment type="similarity">
    <text evidence="1">Belongs to the sorting nexin family.</text>
</comment>
<feature type="compositionally biased region" description="Basic and acidic residues" evidence="3">
    <location>
        <begin position="704"/>
        <end position="719"/>
    </location>
</feature>
<dbReference type="InterPro" id="IPR013937">
    <property type="entry name" value="Sorting_nexin_C"/>
</dbReference>
<keyword evidence="2" id="KW-0175">Coiled coil</keyword>
<feature type="domain" description="PXA" evidence="6">
    <location>
        <begin position="68"/>
        <end position="264"/>
    </location>
</feature>
<dbReference type="PANTHER" id="PTHR22775">
    <property type="entry name" value="SORTING NEXIN"/>
    <property type="match status" value="1"/>
</dbReference>
<dbReference type="Pfam" id="PF00787">
    <property type="entry name" value="PX"/>
    <property type="match status" value="1"/>
</dbReference>
<dbReference type="Pfam" id="PF08628">
    <property type="entry name" value="Nexin_C"/>
    <property type="match status" value="1"/>
</dbReference>
<dbReference type="PROSITE" id="PS51207">
    <property type="entry name" value="PXA"/>
    <property type="match status" value="1"/>
</dbReference>
<evidence type="ECO:0000256" key="1">
    <source>
        <dbReference type="ARBA" id="ARBA00010883"/>
    </source>
</evidence>
<feature type="region of interest" description="Disordered" evidence="3">
    <location>
        <begin position="1268"/>
        <end position="1288"/>
    </location>
</feature>
<dbReference type="InterPro" id="IPR001683">
    <property type="entry name" value="PX_dom"/>
</dbReference>
<feature type="region of interest" description="Disordered" evidence="3">
    <location>
        <begin position="746"/>
        <end position="793"/>
    </location>
</feature>
<dbReference type="PANTHER" id="PTHR22775:SF3">
    <property type="entry name" value="SORTING NEXIN-13"/>
    <property type="match status" value="1"/>
</dbReference>
<dbReference type="SMART" id="SM00313">
    <property type="entry name" value="PXA"/>
    <property type="match status" value="1"/>
</dbReference>
<dbReference type="InterPro" id="IPR044926">
    <property type="entry name" value="RGS_subdomain_2"/>
</dbReference>
<dbReference type="InterPro" id="IPR036305">
    <property type="entry name" value="RGS_sf"/>
</dbReference>
<dbReference type="SMART" id="SM00315">
    <property type="entry name" value="RGS"/>
    <property type="match status" value="1"/>
</dbReference>
<feature type="domain" description="PX" evidence="5">
    <location>
        <begin position="956"/>
        <end position="1078"/>
    </location>
</feature>
<proteinExistence type="inferred from homology"/>
<evidence type="ECO:0000256" key="2">
    <source>
        <dbReference type="SAM" id="Coils"/>
    </source>
</evidence>
<dbReference type="Pfam" id="PF02194">
    <property type="entry name" value="PXA"/>
    <property type="match status" value="1"/>
</dbReference>
<evidence type="ECO:0000259" key="6">
    <source>
        <dbReference type="PROSITE" id="PS51207"/>
    </source>
</evidence>
<keyword evidence="8" id="KW-1185">Reference proteome</keyword>
<dbReference type="OrthoDB" id="120967at2759"/>
<feature type="region of interest" description="Disordered" evidence="3">
    <location>
        <begin position="704"/>
        <end position="727"/>
    </location>
</feature>
<dbReference type="Gene3D" id="3.30.1520.10">
    <property type="entry name" value="Phox-like domain"/>
    <property type="match status" value="1"/>
</dbReference>
<dbReference type="PROSITE" id="PS50195">
    <property type="entry name" value="PX"/>
    <property type="match status" value="1"/>
</dbReference>
<evidence type="ECO:0008006" key="9">
    <source>
        <dbReference type="Google" id="ProtNLM"/>
    </source>
</evidence>
<dbReference type="PROSITE" id="PS50132">
    <property type="entry name" value="RGS"/>
    <property type="match status" value="1"/>
</dbReference>
<evidence type="ECO:0000313" key="7">
    <source>
        <dbReference type="EMBL" id="GHJ88943.1"/>
    </source>
</evidence>
<sequence length="1351" mass="152041">MVITPAISVVLAFLVKIFYDRYFEREQTEYNARKWRRLAKLQQVHLDPGYQYRLQDPSVPPPSSYPYPYTFRRTLLQFISHIKTDFVLPWYSRISPSSTFPEALEQSILHFVDAAARRLSSVDAAEVVASRFLPKITKHFDEYRKLEHLLHSSERLGTSTASPSRHGSTPSSSINVAAILQANHKHLHPALPATALSNPMPSVEAYLRSRVVEPLLKALLREEDAQSPAVFTIAREIITCSILLPLVDMLAEPDFWNQLIDDKLDPYLQERKQVSQLRRAIETASMAKPEDLKASDQASPGRLSPDGRSTKIDPLKTPVKSRVKTISVRTDAKSFDVFLSSIPKVQSLAEAKRLRNDLDREMRTLKNAALLSGRTVSEEQTRKEEAHLKRLEKARRRIDKRIEKLGSQTLPYENEQPEDIVAALYEPSLTEVLDDAPSSTIFSDFLGIRHESHLIRFWMAVRSLRTPLDQGSPTEAFCMVNSDVAYDDLSLLWVEFLDSTAPERVNIKTEEIAAIGDMLAKDKSSVNRQDILQAQQAAFKAQKEIYEFFLKDSFPAFKETDLYRQMSIDLRRRNEVSQKQRGLYYTDADPAASHVFNPLPSSSSQSGQPQKWLSLSSHFPSFSKARTVNEDENIAVETPQDDDTQITPKRPTALRGRARRISNVFNSMRSPSSTDSGAVNPALGFLIGSPPDHANDARRSIFGDDAHEDDKSKGVENDGKQQLQEADEDVELQRMEAIQVALTSIMEKDARSRDSKGKDDNRQSMDSLTPRRSRSSLFSESIEGPQKVFDPLGARQSFDNDSFLYRPQLTRNNPGQRKSVVGVSPDYRRRERVFDDAEEDDDEVSIADSVEMASSTALSRKLSGISDVQLPLGQLELGKAEIGVEVDWVDRRLSHLREQDSMLDKMIRAADLKGSVGQHRLLVTSQSDLRLEMRALALQKQQYEQLQQNSVIHPNQTKIHIPTATVLAEEAGKQIVRYLVAVEQQGTPDSEPVRWTIPRRFNEFFTLHQTLKSDPHLAEALRKKNIDIPAKKLMPKLSEAFVETRRVALEKYLLNLLQIPLACESLSFRRFLSQSSVVSPRKPRGFKRNATPSPSKVSGDAPTFYQSFTSSIDDILTKPSMLNTVSENFGKQAGTVVGKWDASVVQAGQLGLDWGANILSPMVNPLIGGLADPAFPFGFVDVKMGGSDSLQNVSRQTTFVGQLSDLLFQLLDYKDSDWLRKPALKIILQHFMGNTIERKLRDRCASVVSAEAWESHLAMIQDIMWPDGTRRSPSLPRTDVEKSRTKHSAASKIQATIPDIAANMIGRSHLKRAVRRVFGILQVRILNLHLLLGIIDELTEAILKGSTKDIA</sequence>
<comment type="caution">
    <text evidence="7">The sequence shown here is derived from an EMBL/GenBank/DDBJ whole genome shotgun (WGS) entry which is preliminary data.</text>
</comment>
<evidence type="ECO:0000259" key="5">
    <source>
        <dbReference type="PROSITE" id="PS50195"/>
    </source>
</evidence>
<dbReference type="InterPro" id="IPR016137">
    <property type="entry name" value="RGS"/>
</dbReference>
<dbReference type="Pfam" id="PF00615">
    <property type="entry name" value="RGS"/>
    <property type="match status" value="1"/>
</dbReference>
<feature type="domain" description="RGS" evidence="4">
    <location>
        <begin position="428"/>
        <end position="567"/>
    </location>
</feature>
<dbReference type="Gene3D" id="1.10.167.10">
    <property type="entry name" value="Regulator of G-protein Signalling 4, domain 2"/>
    <property type="match status" value="1"/>
</dbReference>
<dbReference type="SUPFAM" id="SSF64268">
    <property type="entry name" value="PX domain"/>
    <property type="match status" value="1"/>
</dbReference>
<evidence type="ECO:0000259" key="4">
    <source>
        <dbReference type="PROSITE" id="PS50132"/>
    </source>
</evidence>
<organism evidence="7 8">
    <name type="scientific">Naganishia liquefaciens</name>
    <dbReference type="NCBI Taxonomy" id="104408"/>
    <lineage>
        <taxon>Eukaryota</taxon>
        <taxon>Fungi</taxon>
        <taxon>Dikarya</taxon>
        <taxon>Basidiomycota</taxon>
        <taxon>Agaricomycotina</taxon>
        <taxon>Tremellomycetes</taxon>
        <taxon>Filobasidiales</taxon>
        <taxon>Filobasidiaceae</taxon>
        <taxon>Naganishia</taxon>
    </lineage>
</organism>
<dbReference type="InterPro" id="IPR036871">
    <property type="entry name" value="PX_dom_sf"/>
</dbReference>
<reference evidence="7" key="1">
    <citation type="submission" date="2020-07" db="EMBL/GenBank/DDBJ databases">
        <title>Draft Genome Sequence of a Deep-Sea Yeast, Naganishia (Cryptococcus) liquefaciens strain N6.</title>
        <authorList>
            <person name="Han Y.W."/>
            <person name="Kajitani R."/>
            <person name="Morimoto H."/>
            <person name="Parhat M."/>
            <person name="Tsubouchi H."/>
            <person name="Bakenova O."/>
            <person name="Ogata M."/>
            <person name="Argunhan B."/>
            <person name="Aoki R."/>
            <person name="Kajiwara S."/>
            <person name="Itoh T."/>
            <person name="Iwasaki H."/>
        </authorList>
    </citation>
    <scope>NUCLEOTIDE SEQUENCE</scope>
    <source>
        <strain evidence="7">N6</strain>
    </source>
</reference>
<evidence type="ECO:0000256" key="3">
    <source>
        <dbReference type="SAM" id="MobiDB-lite"/>
    </source>
</evidence>
<protein>
    <recommendedName>
        <fullName evidence="9">PX domain-containing protein</fullName>
    </recommendedName>
</protein>
<dbReference type="GO" id="GO:0035091">
    <property type="term" value="F:phosphatidylinositol binding"/>
    <property type="evidence" value="ECO:0007669"/>
    <property type="project" value="InterPro"/>
</dbReference>
<evidence type="ECO:0000313" key="8">
    <source>
        <dbReference type="Proteomes" id="UP000620104"/>
    </source>
</evidence>
<feature type="compositionally biased region" description="Basic and acidic residues" evidence="3">
    <location>
        <begin position="746"/>
        <end position="763"/>
    </location>
</feature>
<dbReference type="Proteomes" id="UP000620104">
    <property type="component" value="Unassembled WGS sequence"/>
</dbReference>